<accession>A0A0G1WZ79</accession>
<evidence type="ECO:0000313" key="2">
    <source>
        <dbReference type="Proteomes" id="UP000034739"/>
    </source>
</evidence>
<name>A0A0G1WZ79_9BACT</name>
<dbReference type="EMBL" id="LCOY01000025">
    <property type="protein sequence ID" value="KKU87530.1"/>
    <property type="molecule type" value="Genomic_DNA"/>
</dbReference>
<organism evidence="1 2">
    <name type="scientific">Candidatus Gottesmanbacteria bacterium GW2011_GWA2_47_9</name>
    <dbReference type="NCBI Taxonomy" id="1618445"/>
    <lineage>
        <taxon>Bacteria</taxon>
        <taxon>Candidatus Gottesmaniibacteriota</taxon>
    </lineage>
</organism>
<sequence>MFPSLERQRQIQIPPDLTFAWHRGHMLDALIESARELSSKEHKLIQGISYLPESVLEPYGLPLWPNAFYLSGMLEVPEGLWINVRLRFPGVAEQWKAKGMATVSTYPVIQDAWTWQNTGEKVYQVLHMPDQCFLSGERLLPFEKHKAQKPWIESYGELLLEGWRAAVVTAEVFIKLGVNERMLYRYNVDITEPEVRASTAYQRGEQVQVFERKLAGKEFYVNHDGKMRYFKTSDGRNFVQS</sequence>
<dbReference type="AlphaFoldDB" id="A0A0G1WZ79"/>
<gene>
    <name evidence="1" type="ORF">UY16_C0025G0008</name>
</gene>
<comment type="caution">
    <text evidence="1">The sequence shown here is derived from an EMBL/GenBank/DDBJ whole genome shotgun (WGS) entry which is preliminary data.</text>
</comment>
<proteinExistence type="predicted"/>
<dbReference type="Proteomes" id="UP000034739">
    <property type="component" value="Unassembled WGS sequence"/>
</dbReference>
<protein>
    <submittedName>
        <fullName evidence="1">Uncharacterized protein</fullName>
    </submittedName>
</protein>
<reference evidence="1 2" key="1">
    <citation type="journal article" date="2015" name="Nature">
        <title>rRNA introns, odd ribosomes, and small enigmatic genomes across a large radiation of phyla.</title>
        <authorList>
            <person name="Brown C.T."/>
            <person name="Hug L.A."/>
            <person name="Thomas B.C."/>
            <person name="Sharon I."/>
            <person name="Castelle C.J."/>
            <person name="Singh A."/>
            <person name="Wilkins M.J."/>
            <person name="Williams K.H."/>
            <person name="Banfield J.F."/>
        </authorList>
    </citation>
    <scope>NUCLEOTIDE SEQUENCE [LARGE SCALE GENOMIC DNA]</scope>
</reference>
<evidence type="ECO:0000313" key="1">
    <source>
        <dbReference type="EMBL" id="KKU87530.1"/>
    </source>
</evidence>